<protein>
    <submittedName>
        <fullName evidence="1">Uncharacterized protein</fullName>
    </submittedName>
</protein>
<organism evidence="1">
    <name type="scientific">marine metagenome</name>
    <dbReference type="NCBI Taxonomy" id="408172"/>
    <lineage>
        <taxon>unclassified sequences</taxon>
        <taxon>metagenomes</taxon>
        <taxon>ecological metagenomes</taxon>
    </lineage>
</organism>
<feature type="non-terminal residue" evidence="1">
    <location>
        <position position="1"/>
    </location>
</feature>
<gene>
    <name evidence="1" type="ORF">METZ01_LOCUS172424</name>
</gene>
<sequence>VYADINKKPLLFHQDLRFFMSDGGSLRDVSIDCLAILLFEMSCEIK</sequence>
<dbReference type="EMBL" id="UINC01032238">
    <property type="protein sequence ID" value="SVB19570.1"/>
    <property type="molecule type" value="Genomic_DNA"/>
</dbReference>
<name>A0A382C0H5_9ZZZZ</name>
<evidence type="ECO:0000313" key="1">
    <source>
        <dbReference type="EMBL" id="SVB19570.1"/>
    </source>
</evidence>
<proteinExistence type="predicted"/>
<feature type="non-terminal residue" evidence="1">
    <location>
        <position position="46"/>
    </location>
</feature>
<dbReference type="AlphaFoldDB" id="A0A382C0H5"/>
<accession>A0A382C0H5</accession>
<reference evidence="1" key="1">
    <citation type="submission" date="2018-05" db="EMBL/GenBank/DDBJ databases">
        <authorList>
            <person name="Lanie J.A."/>
            <person name="Ng W.-L."/>
            <person name="Kazmierczak K.M."/>
            <person name="Andrzejewski T.M."/>
            <person name="Davidsen T.M."/>
            <person name="Wayne K.J."/>
            <person name="Tettelin H."/>
            <person name="Glass J.I."/>
            <person name="Rusch D."/>
            <person name="Podicherti R."/>
            <person name="Tsui H.-C.T."/>
            <person name="Winkler M.E."/>
        </authorList>
    </citation>
    <scope>NUCLEOTIDE SEQUENCE</scope>
</reference>